<evidence type="ECO:0000313" key="2">
    <source>
        <dbReference type="EMBL" id="CAH1108977.1"/>
    </source>
</evidence>
<dbReference type="Proteomes" id="UP001153636">
    <property type="component" value="Chromosome 3"/>
</dbReference>
<reference evidence="2" key="1">
    <citation type="submission" date="2022-01" db="EMBL/GenBank/DDBJ databases">
        <authorList>
            <person name="King R."/>
        </authorList>
    </citation>
    <scope>NUCLEOTIDE SEQUENCE</scope>
</reference>
<keyword evidence="3" id="KW-1185">Reference proteome</keyword>
<dbReference type="AlphaFoldDB" id="A0A9P0D2A6"/>
<protein>
    <submittedName>
        <fullName evidence="2">Uncharacterized protein</fullName>
    </submittedName>
</protein>
<dbReference type="OrthoDB" id="6767312at2759"/>
<proteinExistence type="predicted"/>
<gene>
    <name evidence="2" type="ORF">PSYICH_LOCUS9208</name>
</gene>
<feature type="region of interest" description="Disordered" evidence="1">
    <location>
        <begin position="64"/>
        <end position="83"/>
    </location>
</feature>
<name>A0A9P0D2A6_9CUCU</name>
<evidence type="ECO:0000256" key="1">
    <source>
        <dbReference type="SAM" id="MobiDB-lite"/>
    </source>
</evidence>
<dbReference type="EMBL" id="OV651815">
    <property type="protein sequence ID" value="CAH1108977.1"/>
    <property type="molecule type" value="Genomic_DNA"/>
</dbReference>
<evidence type="ECO:0000313" key="3">
    <source>
        <dbReference type="Proteomes" id="UP001153636"/>
    </source>
</evidence>
<organism evidence="2 3">
    <name type="scientific">Psylliodes chrysocephalus</name>
    <dbReference type="NCBI Taxonomy" id="3402493"/>
    <lineage>
        <taxon>Eukaryota</taxon>
        <taxon>Metazoa</taxon>
        <taxon>Ecdysozoa</taxon>
        <taxon>Arthropoda</taxon>
        <taxon>Hexapoda</taxon>
        <taxon>Insecta</taxon>
        <taxon>Pterygota</taxon>
        <taxon>Neoptera</taxon>
        <taxon>Endopterygota</taxon>
        <taxon>Coleoptera</taxon>
        <taxon>Polyphaga</taxon>
        <taxon>Cucujiformia</taxon>
        <taxon>Chrysomeloidea</taxon>
        <taxon>Chrysomelidae</taxon>
        <taxon>Galerucinae</taxon>
        <taxon>Alticini</taxon>
        <taxon>Psylliodes</taxon>
    </lineage>
</organism>
<sequence>MPCCVIRSCSSDRRFCEKSTRITFHRNADEPHRMRQLVKVPYNKPPPRQRMYISRDGVVRDSIVDGSVPTRNPAPEDNPNVLLDVQDYPKTSTYERSRNYGISRKTVQNIFNKNKFHPYIIQNHQEIVEDDFNNYN</sequence>
<accession>A0A9P0D2A6</accession>